<protein>
    <recommendedName>
        <fullName evidence="4">Polysaccharide chain length determinant N-terminal domain-containing protein</fullName>
    </recommendedName>
</protein>
<dbReference type="Proteomes" id="UP001596353">
    <property type="component" value="Unassembled WGS sequence"/>
</dbReference>
<feature type="transmembrane region" description="Helical" evidence="1">
    <location>
        <begin position="20"/>
        <end position="37"/>
    </location>
</feature>
<dbReference type="EMBL" id="JBHSWG010000001">
    <property type="protein sequence ID" value="MFC6759341.1"/>
    <property type="molecule type" value="Genomic_DNA"/>
</dbReference>
<evidence type="ECO:0000313" key="2">
    <source>
        <dbReference type="EMBL" id="MFC6759341.1"/>
    </source>
</evidence>
<keyword evidence="1" id="KW-0472">Membrane</keyword>
<evidence type="ECO:0000256" key="1">
    <source>
        <dbReference type="SAM" id="Phobius"/>
    </source>
</evidence>
<keyword evidence="3" id="KW-1185">Reference proteome</keyword>
<sequence length="74" mass="8471">MGPIYSLADFLDMVRRRIGVISFVFIAGCFASLYWALSQPHIYESAEVIQIEQPKIADRWPPRRSKDPRRGGCS</sequence>
<evidence type="ECO:0008006" key="4">
    <source>
        <dbReference type="Google" id="ProtNLM"/>
    </source>
</evidence>
<name>A0ABW2B2H7_9RHOB</name>
<proteinExistence type="predicted"/>
<accession>A0ABW2B2H7</accession>
<comment type="caution">
    <text evidence="2">The sequence shown here is derived from an EMBL/GenBank/DDBJ whole genome shotgun (WGS) entry which is preliminary data.</text>
</comment>
<reference evidence="3" key="1">
    <citation type="journal article" date="2019" name="Int. J. Syst. Evol. Microbiol.">
        <title>The Global Catalogue of Microorganisms (GCM) 10K type strain sequencing project: providing services to taxonomists for standard genome sequencing and annotation.</title>
        <authorList>
            <consortium name="The Broad Institute Genomics Platform"/>
            <consortium name="The Broad Institute Genome Sequencing Center for Infectious Disease"/>
            <person name="Wu L."/>
            <person name="Ma J."/>
        </authorList>
    </citation>
    <scope>NUCLEOTIDE SEQUENCE [LARGE SCALE GENOMIC DNA]</scope>
    <source>
        <strain evidence="3">CCUG 66188</strain>
    </source>
</reference>
<organism evidence="2 3">
    <name type="scientific">Sulfitobacter porphyrae</name>
    <dbReference type="NCBI Taxonomy" id="1246864"/>
    <lineage>
        <taxon>Bacteria</taxon>
        <taxon>Pseudomonadati</taxon>
        <taxon>Pseudomonadota</taxon>
        <taxon>Alphaproteobacteria</taxon>
        <taxon>Rhodobacterales</taxon>
        <taxon>Roseobacteraceae</taxon>
        <taxon>Sulfitobacter</taxon>
    </lineage>
</organism>
<keyword evidence="1" id="KW-0812">Transmembrane</keyword>
<gene>
    <name evidence="2" type="ORF">ACFQFQ_07305</name>
</gene>
<evidence type="ECO:0000313" key="3">
    <source>
        <dbReference type="Proteomes" id="UP001596353"/>
    </source>
</evidence>
<keyword evidence="1" id="KW-1133">Transmembrane helix</keyword>